<name>A0ABR2XZW5_9PEZI</name>
<evidence type="ECO:0000259" key="1">
    <source>
        <dbReference type="Pfam" id="PF01636"/>
    </source>
</evidence>
<dbReference type="PANTHER" id="PTHR21310">
    <property type="entry name" value="AMINOGLYCOSIDE PHOSPHOTRANSFERASE-RELATED-RELATED"/>
    <property type="match status" value="1"/>
</dbReference>
<proteinExistence type="predicted"/>
<feature type="domain" description="Aminoglycoside phosphotransferase" evidence="1">
    <location>
        <begin position="44"/>
        <end position="278"/>
    </location>
</feature>
<evidence type="ECO:0000313" key="2">
    <source>
        <dbReference type="EMBL" id="KAK9779356.1"/>
    </source>
</evidence>
<protein>
    <submittedName>
        <fullName evidence="2">Aminoglycoside phosphotransferase domain-containing protein</fullName>
    </submittedName>
</protein>
<dbReference type="InterPro" id="IPR051678">
    <property type="entry name" value="AGP_Transferase"/>
</dbReference>
<sequence length="300" mass="34341">MANMHMPPLNLPWVREEGGLPGPLPTSAEIEAATTEFPSIFDSRSRRTVLVNDRFVVKYGAVVFENEGHALLLLENMEVPTSRLYAMYREGEKLFIIMEFIPGVRLSDIWPTLSEEEKEPIVAQLRRAFDCVRALPSPKTFSAVCGGPLPHRFFFSHLKKDPLISGPFDDERDISRALALKSRANWEEWGRRPWTSDFFSRHLATVLSGHESVFTHGDLQRKNILVLEQGDLSSGSGKSYLLTAIVDWESAGWYPSYWEYALCFTYFDWSDDWAEKIERILKPYVKEAALMRFVGQDLDA</sequence>
<keyword evidence="3" id="KW-1185">Reference proteome</keyword>
<dbReference type="Pfam" id="PF01636">
    <property type="entry name" value="APH"/>
    <property type="match status" value="1"/>
</dbReference>
<dbReference type="Proteomes" id="UP001465668">
    <property type="component" value="Unassembled WGS sequence"/>
</dbReference>
<dbReference type="EMBL" id="JARVKM010000011">
    <property type="protein sequence ID" value="KAK9779356.1"/>
    <property type="molecule type" value="Genomic_DNA"/>
</dbReference>
<dbReference type="CDD" id="cd05120">
    <property type="entry name" value="APH_ChoK_like"/>
    <property type="match status" value="1"/>
</dbReference>
<dbReference type="PANTHER" id="PTHR21310:SF48">
    <property type="entry name" value="AMINOGLYCOSIDE PHOSPHOTRANSFERASE DOMAIN-CONTAINING PROTEIN"/>
    <property type="match status" value="1"/>
</dbReference>
<dbReference type="InterPro" id="IPR011009">
    <property type="entry name" value="Kinase-like_dom_sf"/>
</dbReference>
<organism evidence="2 3">
    <name type="scientific">Seiridium cardinale</name>
    <dbReference type="NCBI Taxonomy" id="138064"/>
    <lineage>
        <taxon>Eukaryota</taxon>
        <taxon>Fungi</taxon>
        <taxon>Dikarya</taxon>
        <taxon>Ascomycota</taxon>
        <taxon>Pezizomycotina</taxon>
        <taxon>Sordariomycetes</taxon>
        <taxon>Xylariomycetidae</taxon>
        <taxon>Amphisphaeriales</taxon>
        <taxon>Sporocadaceae</taxon>
        <taxon>Seiridium</taxon>
    </lineage>
</organism>
<evidence type="ECO:0000313" key="3">
    <source>
        <dbReference type="Proteomes" id="UP001465668"/>
    </source>
</evidence>
<dbReference type="InterPro" id="IPR002575">
    <property type="entry name" value="Aminoglycoside_PTrfase"/>
</dbReference>
<reference evidence="2 3" key="1">
    <citation type="submission" date="2024-02" db="EMBL/GenBank/DDBJ databases">
        <title>First draft genome assembly of two strains of Seiridium cardinale.</title>
        <authorList>
            <person name="Emiliani G."/>
            <person name="Scali E."/>
        </authorList>
    </citation>
    <scope>NUCLEOTIDE SEQUENCE [LARGE SCALE GENOMIC DNA]</scope>
    <source>
        <strain evidence="2 3">BM-138-000479</strain>
    </source>
</reference>
<gene>
    <name evidence="2" type="ORF">SCAR479_03838</name>
</gene>
<dbReference type="Gene3D" id="3.90.1200.10">
    <property type="match status" value="1"/>
</dbReference>
<dbReference type="SUPFAM" id="SSF56112">
    <property type="entry name" value="Protein kinase-like (PK-like)"/>
    <property type="match status" value="1"/>
</dbReference>
<accession>A0ABR2XZW5</accession>
<comment type="caution">
    <text evidence="2">The sequence shown here is derived from an EMBL/GenBank/DDBJ whole genome shotgun (WGS) entry which is preliminary data.</text>
</comment>